<dbReference type="InterPro" id="IPR011252">
    <property type="entry name" value="Fibrogen-bd_dom1"/>
</dbReference>
<protein>
    <recommendedName>
        <fullName evidence="5">Peptidase</fullName>
    </recommendedName>
</protein>
<feature type="domain" description="DUF5979" evidence="1">
    <location>
        <begin position="504"/>
        <end position="592"/>
    </location>
</feature>
<evidence type="ECO:0000313" key="3">
    <source>
        <dbReference type="EMBL" id="TWT26775.1"/>
    </source>
</evidence>
<dbReference type="InterPro" id="IPR046022">
    <property type="entry name" value="DUF5979"/>
</dbReference>
<sequence length="821" mass="87780">MLQLRLGTRAVTTLLAVVTVLFALVVPTAHAQNPLRVEVTSASLIKSDATGVPAAEGDRAQLYSGDVARVSIGFDVLNPADAQPGDTLTVRTPPELTVQPDAPFQLRFAEDAEHPAGSCQPAEQEIVCTLAAGFPEHVAAGELWFLSTVARPTEGTELSFDVNGVPAVAPVPLGVRERPQGFQVQAFDVVSTPILPNVKSIPWSVRFHGGVVAADLGLSFDGATVHTIEFEARPDTTRQVLPAGEEYASVLNTWGLAETNSEADPSQPRRMLAKVGASVADGFEMKVEFTEQGTATIALTGPFRPDANYALSAHMPIRSEFQNRVCGFDYRNDITLLGANIQAKSSPVRCTDAGGGNIALAPGFGGFAISKTFHNPDGVPDDQFLDAEYQVKAKYTFPDDTRAADYQVDGVGYAAPGTLNEAGTGGEVLVALLPQDGRLQGVLDGMLPKGTKVEFSEVLPRVPGIVWKAPVFQPSSLIIESLKTQEVSLSNTIQKIVSETAPVKIFKKVEGDLKNPPQSFDFHVQCEGAADREIRVQVNKETGVGNYEVGKKCTITEKDSSVPAGYRLEKPVTQTVEIPAGGHTFHFMNTYTRDHGKLGHFTLTKVVEADPGLAVPATFDFAYRCEREDTEDIFTGKLEKVLPNTPTQSPGVPEGFSCAVTELNADIDGADLEVLNPGTVKVGEAISVTNVYRRIVPLQGTFTIKKVVKADPGMKTPESFSFDYRCTKPGEQDIVGKVTNVKAGATGSSARVPYGYKCTVTERDASIDGADWTLKVSGEVAAGEVATVTNTYTRAQSSVLRPHSSIPWWLLGIPLLGGLAK</sequence>
<dbReference type="Pfam" id="PF25548">
    <property type="entry name" value="DUF7926"/>
    <property type="match status" value="1"/>
</dbReference>
<evidence type="ECO:0000313" key="4">
    <source>
        <dbReference type="Proteomes" id="UP000320791"/>
    </source>
</evidence>
<reference evidence="3 4" key="1">
    <citation type="submission" date="2019-08" db="EMBL/GenBank/DDBJ databases">
        <authorList>
            <person name="Lei W."/>
        </authorList>
    </citation>
    <scope>NUCLEOTIDE SEQUENCE [LARGE SCALE GENOMIC DNA]</scope>
    <source>
        <strain evidence="3 4">CCUG 58627</strain>
    </source>
</reference>
<feature type="domain" description="DUF5979" evidence="1">
    <location>
        <begin position="702"/>
        <end position="793"/>
    </location>
</feature>
<dbReference type="AlphaFoldDB" id="A0A5C5UN38"/>
<evidence type="ECO:0000259" key="1">
    <source>
        <dbReference type="Pfam" id="PF19407"/>
    </source>
</evidence>
<proteinExistence type="predicted"/>
<dbReference type="GO" id="GO:0007155">
    <property type="term" value="P:cell adhesion"/>
    <property type="evidence" value="ECO:0007669"/>
    <property type="project" value="InterPro"/>
</dbReference>
<keyword evidence="4" id="KW-1185">Reference proteome</keyword>
<evidence type="ECO:0008006" key="5">
    <source>
        <dbReference type="Google" id="ProtNLM"/>
    </source>
</evidence>
<dbReference type="Pfam" id="PF19407">
    <property type="entry name" value="DUF5979"/>
    <property type="match status" value="3"/>
</dbReference>
<accession>A0A5C5UN38</accession>
<feature type="domain" description="DUF5979" evidence="1">
    <location>
        <begin position="601"/>
        <end position="692"/>
    </location>
</feature>
<gene>
    <name evidence="3" type="ORF">FRX94_04010</name>
</gene>
<dbReference type="RefSeq" id="WP_146323839.1">
    <property type="nucleotide sequence ID" value="NZ_BAABLR010000005.1"/>
</dbReference>
<dbReference type="Proteomes" id="UP000320791">
    <property type="component" value="Unassembled WGS sequence"/>
</dbReference>
<dbReference type="EMBL" id="VOHM01000006">
    <property type="protein sequence ID" value="TWT26775.1"/>
    <property type="molecule type" value="Genomic_DNA"/>
</dbReference>
<evidence type="ECO:0000259" key="2">
    <source>
        <dbReference type="Pfam" id="PF25548"/>
    </source>
</evidence>
<feature type="domain" description="DUF7926" evidence="2">
    <location>
        <begin position="190"/>
        <end position="346"/>
    </location>
</feature>
<dbReference type="Gene3D" id="2.60.40.1280">
    <property type="match status" value="1"/>
</dbReference>
<organism evidence="3 4">
    <name type="scientific">Corynebacterium canis</name>
    <dbReference type="NCBI Taxonomy" id="679663"/>
    <lineage>
        <taxon>Bacteria</taxon>
        <taxon>Bacillati</taxon>
        <taxon>Actinomycetota</taxon>
        <taxon>Actinomycetes</taxon>
        <taxon>Mycobacteriales</taxon>
        <taxon>Corynebacteriaceae</taxon>
        <taxon>Corynebacterium</taxon>
    </lineage>
</organism>
<dbReference type="InterPro" id="IPR057686">
    <property type="entry name" value="DUF7926"/>
</dbReference>
<comment type="caution">
    <text evidence="3">The sequence shown here is derived from an EMBL/GenBank/DDBJ whole genome shotgun (WGS) entry which is preliminary data.</text>
</comment>
<name>A0A5C5UN38_9CORY</name>
<dbReference type="OrthoDB" id="3751233at2"/>